<proteinExistence type="inferred from homology"/>
<dbReference type="PANTHER" id="PTHR12756">
    <property type="entry name" value="CYTOSOLIC CARBOXYPEPTIDASE"/>
    <property type="match status" value="1"/>
</dbReference>
<evidence type="ECO:0000313" key="12">
    <source>
        <dbReference type="Proteomes" id="UP000820818"/>
    </source>
</evidence>
<reference evidence="11" key="1">
    <citation type="submission" date="2022-05" db="EMBL/GenBank/DDBJ databases">
        <title>A multi-omics perspective on studying reproductive biology in Daphnia sinensis.</title>
        <authorList>
            <person name="Jia J."/>
        </authorList>
    </citation>
    <scope>NUCLEOTIDE SEQUENCE</scope>
    <source>
        <strain evidence="11">WSL</strain>
    </source>
</reference>
<keyword evidence="6" id="KW-0378">Hydrolase</keyword>
<dbReference type="Pfam" id="PF00246">
    <property type="entry name" value="Peptidase_M14"/>
    <property type="match status" value="1"/>
</dbReference>
<dbReference type="GO" id="GO:0004181">
    <property type="term" value="F:metallocarboxypeptidase activity"/>
    <property type="evidence" value="ECO:0007669"/>
    <property type="project" value="InterPro"/>
</dbReference>
<dbReference type="Gene3D" id="2.60.40.3120">
    <property type="match status" value="1"/>
</dbReference>
<keyword evidence="4" id="KW-0645">Protease</keyword>
<evidence type="ECO:0000256" key="6">
    <source>
        <dbReference type="ARBA" id="ARBA00022801"/>
    </source>
</evidence>
<evidence type="ECO:0000256" key="3">
    <source>
        <dbReference type="ARBA" id="ARBA00022645"/>
    </source>
</evidence>
<comment type="similarity">
    <text evidence="2 9">Belongs to the peptidase M14 family.</text>
</comment>
<dbReference type="CDD" id="cd06907">
    <property type="entry name" value="M14_AGBL2-3_like"/>
    <property type="match status" value="1"/>
</dbReference>
<comment type="caution">
    <text evidence="11">The sequence shown here is derived from an EMBL/GenBank/DDBJ whole genome shotgun (WGS) entry which is preliminary data.</text>
</comment>
<dbReference type="Pfam" id="PF18027">
    <property type="entry name" value="Pepdidase_M14_N"/>
    <property type="match status" value="1"/>
</dbReference>
<feature type="domain" description="Peptidase M14" evidence="10">
    <location>
        <begin position="276"/>
        <end position="547"/>
    </location>
</feature>
<keyword evidence="8" id="KW-0482">Metalloprotease</keyword>
<dbReference type="GO" id="GO:0008270">
    <property type="term" value="F:zinc ion binding"/>
    <property type="evidence" value="ECO:0007669"/>
    <property type="project" value="InterPro"/>
</dbReference>
<dbReference type="FunFam" id="3.40.630.10:FF:000011">
    <property type="entry name" value="cytosolic carboxypeptidase 2 isoform X1"/>
    <property type="match status" value="1"/>
</dbReference>
<keyword evidence="5" id="KW-0479">Metal-binding</keyword>
<dbReference type="Gene3D" id="3.40.630.10">
    <property type="entry name" value="Zn peptidases"/>
    <property type="match status" value="1"/>
</dbReference>
<evidence type="ECO:0000256" key="1">
    <source>
        <dbReference type="ARBA" id="ARBA00001947"/>
    </source>
</evidence>
<dbReference type="EMBL" id="WJBH02000157">
    <property type="protein sequence ID" value="KAI9550336.1"/>
    <property type="molecule type" value="Genomic_DNA"/>
</dbReference>
<dbReference type="PROSITE" id="PS52035">
    <property type="entry name" value="PEPTIDASE_M14"/>
    <property type="match status" value="1"/>
</dbReference>
<evidence type="ECO:0000256" key="9">
    <source>
        <dbReference type="PROSITE-ProRule" id="PRU01379"/>
    </source>
</evidence>
<keyword evidence="3 11" id="KW-0121">Carboxypeptidase</keyword>
<dbReference type="InterPro" id="IPR040626">
    <property type="entry name" value="Pepdidase_M14_N"/>
</dbReference>
<keyword evidence="12" id="KW-1185">Reference proteome</keyword>
<dbReference type="InterPro" id="IPR000834">
    <property type="entry name" value="Peptidase_M14"/>
</dbReference>
<protein>
    <submittedName>
        <fullName evidence="11">Cytosolic carboxypeptidase ND-like</fullName>
    </submittedName>
</protein>
<evidence type="ECO:0000256" key="2">
    <source>
        <dbReference type="ARBA" id="ARBA00005988"/>
    </source>
</evidence>
<sequence>MDNTTGKENGVTRSITLNLNQTTQLVLPSTDNEISSPKLSEPRHLFSLQRELGPQQAPRWPAECQMAVATPKHIAQCLTEREPYYQATGTEPEPSPWGDEVLKSGGDLVYCYIPESAAPYFTRSSTANGLAPADDNRFLVPDDSLLFESRFESGNLSKVFRITGNFYELHLRPDLYTSRHLQWFYFSVKNMLAKTTYRFSIVNFAKADSLYLEGMKPLMYSEKRADVEGIGWSRCGTRIAYYRNDNVREGVNPTHTLSFTLEFPYSDDTVYLAYCYPYTYSHLQDRLLLIQNDEERAQYCKIRLLCRSLAGNSVHVLTITSPSTDDSGKSGIVLTARVHPGETPSSWIMDGVLDFLTGSSACAQELREKFIFKIIPMLNPDGVIVGNTRCSLAARDLNRQYRVVSRECYPSVWHVKMLIRKLMEERPVAFYCDFHSHSRKHNVFIYGCEDKDVNELPLIEQVFPLMMHKASNGKFDFENCKFVVQRAKEGTGRVVMKQLGVQYSYTLEASVCGTLTGSDSSSVQTHFTIQDYQDIGYVFCETLANFFNSDPSRLL</sequence>
<feature type="active site" description="Proton donor/acceptor" evidence="9">
    <location>
        <position position="508"/>
    </location>
</feature>
<name>A0AAD5PKC8_9CRUS</name>
<evidence type="ECO:0000256" key="8">
    <source>
        <dbReference type="ARBA" id="ARBA00023049"/>
    </source>
</evidence>
<evidence type="ECO:0000256" key="4">
    <source>
        <dbReference type="ARBA" id="ARBA00022670"/>
    </source>
</evidence>
<dbReference type="InterPro" id="IPR050821">
    <property type="entry name" value="Cytosolic_carboxypeptidase"/>
</dbReference>
<comment type="cofactor">
    <cofactor evidence="1">
        <name>Zn(2+)</name>
        <dbReference type="ChEBI" id="CHEBI:29105"/>
    </cofactor>
</comment>
<organism evidence="11 12">
    <name type="scientific">Daphnia sinensis</name>
    <dbReference type="NCBI Taxonomy" id="1820382"/>
    <lineage>
        <taxon>Eukaryota</taxon>
        <taxon>Metazoa</taxon>
        <taxon>Ecdysozoa</taxon>
        <taxon>Arthropoda</taxon>
        <taxon>Crustacea</taxon>
        <taxon>Branchiopoda</taxon>
        <taxon>Diplostraca</taxon>
        <taxon>Cladocera</taxon>
        <taxon>Anomopoda</taxon>
        <taxon>Daphniidae</taxon>
        <taxon>Daphnia</taxon>
        <taxon>Daphnia similis group</taxon>
    </lineage>
</organism>
<evidence type="ECO:0000313" key="11">
    <source>
        <dbReference type="EMBL" id="KAI9550336.1"/>
    </source>
</evidence>
<evidence type="ECO:0000256" key="7">
    <source>
        <dbReference type="ARBA" id="ARBA00022833"/>
    </source>
</evidence>
<dbReference type="PANTHER" id="PTHR12756:SF45">
    <property type="entry name" value="CYTOSOLIC CARBOXYPEPTIDASE NNA1"/>
    <property type="match status" value="1"/>
</dbReference>
<evidence type="ECO:0000259" key="10">
    <source>
        <dbReference type="PROSITE" id="PS52035"/>
    </source>
</evidence>
<accession>A0AAD5PKC8</accession>
<dbReference type="AlphaFoldDB" id="A0AAD5PKC8"/>
<gene>
    <name evidence="11" type="ORF">GHT06_001563</name>
</gene>
<dbReference type="SUPFAM" id="SSF53187">
    <property type="entry name" value="Zn-dependent exopeptidases"/>
    <property type="match status" value="1"/>
</dbReference>
<evidence type="ECO:0000256" key="5">
    <source>
        <dbReference type="ARBA" id="ARBA00022723"/>
    </source>
</evidence>
<keyword evidence="7" id="KW-0862">Zinc</keyword>
<dbReference type="GO" id="GO:0006508">
    <property type="term" value="P:proteolysis"/>
    <property type="evidence" value="ECO:0007669"/>
    <property type="project" value="UniProtKB-KW"/>
</dbReference>
<dbReference type="Proteomes" id="UP000820818">
    <property type="component" value="Unassembled WGS sequence"/>
</dbReference>